<sequence>MQQKLVIGLFSLMSITAAIPAFAQGEDSCYIEFAVSTPPVEFNQSVAFNVTNDYGFSKSITLKGGSAPQVIDKLLCVDTPYTISASQYSTPANQLAPGIGQCSLKAGSVMLNAPYNSVSVVFPNDFVCN</sequence>
<organism evidence="2 3">
    <name type="scientific">Legionella israelensis</name>
    <dbReference type="NCBI Taxonomy" id="454"/>
    <lineage>
        <taxon>Bacteria</taxon>
        <taxon>Pseudomonadati</taxon>
        <taxon>Pseudomonadota</taxon>
        <taxon>Gammaproteobacteria</taxon>
        <taxon>Legionellales</taxon>
        <taxon>Legionellaceae</taxon>
        <taxon>Legionella</taxon>
    </lineage>
</organism>
<dbReference type="Proteomes" id="UP000295517">
    <property type="component" value="Chromosome"/>
</dbReference>
<gene>
    <name evidence="2" type="ORF">E3983_01240</name>
</gene>
<proteinExistence type="predicted"/>
<feature type="signal peptide" evidence="1">
    <location>
        <begin position="1"/>
        <end position="23"/>
    </location>
</feature>
<name>A0AAX1EDG2_9GAMM</name>
<protein>
    <submittedName>
        <fullName evidence="2">Uncharacterized protein</fullName>
    </submittedName>
</protein>
<feature type="chain" id="PRO_5043500116" evidence="1">
    <location>
        <begin position="24"/>
        <end position="129"/>
    </location>
</feature>
<evidence type="ECO:0000256" key="1">
    <source>
        <dbReference type="SAM" id="SignalP"/>
    </source>
</evidence>
<keyword evidence="1" id="KW-0732">Signal</keyword>
<evidence type="ECO:0000313" key="3">
    <source>
        <dbReference type="Proteomes" id="UP000295517"/>
    </source>
</evidence>
<dbReference type="RefSeq" id="WP_135059580.1">
    <property type="nucleotide sequence ID" value="NZ_CP038254.1"/>
</dbReference>
<dbReference type="EMBL" id="CP038254">
    <property type="protein sequence ID" value="QBR83100.1"/>
    <property type="molecule type" value="Genomic_DNA"/>
</dbReference>
<evidence type="ECO:0000313" key="2">
    <source>
        <dbReference type="EMBL" id="QBR83100.1"/>
    </source>
</evidence>
<dbReference type="AlphaFoldDB" id="A0AAX1EDG2"/>
<reference evidence="2 3" key="1">
    <citation type="submission" date="2019-03" db="EMBL/GenBank/DDBJ databases">
        <title>Diverse conjugative elements silence natural transformation in Legionella species.</title>
        <authorList>
            <person name="Durieux I."/>
            <person name="Ginevra C."/>
            <person name="Attaiech L."/>
            <person name="Picq K."/>
            <person name="Juan P.A."/>
            <person name="Jarraud S."/>
            <person name="Charpentier X."/>
        </authorList>
    </citation>
    <scope>NUCLEOTIDE SEQUENCE [LARGE SCALE GENOMIC DNA]</scope>
    <source>
        <strain evidence="2 3">HL-0427-4011</strain>
    </source>
</reference>
<accession>A0AAX1EDG2</accession>